<dbReference type="GO" id="GO:0016747">
    <property type="term" value="F:acyltransferase activity, transferring groups other than amino-acyl groups"/>
    <property type="evidence" value="ECO:0007669"/>
    <property type="project" value="InterPro"/>
</dbReference>
<reference evidence="4 5" key="1">
    <citation type="submission" date="2017-05" db="EMBL/GenBank/DDBJ databases">
        <title>Genome Analysis of Maritalea myrionectae HL2708#5.</title>
        <authorList>
            <consortium name="Cotde Inc.-PKNU"/>
            <person name="Jang D."/>
            <person name="Oh H.-M."/>
        </authorList>
    </citation>
    <scope>NUCLEOTIDE SEQUENCE [LARGE SCALE GENOMIC DNA]</scope>
    <source>
        <strain evidence="4 5">HL2708#5</strain>
    </source>
</reference>
<keyword evidence="1" id="KW-0808">Transferase</keyword>
<evidence type="ECO:0000259" key="3">
    <source>
        <dbReference type="PROSITE" id="PS51186"/>
    </source>
</evidence>
<dbReference type="Pfam" id="PF00583">
    <property type="entry name" value="Acetyltransf_1"/>
    <property type="match status" value="1"/>
</dbReference>
<dbReference type="RefSeq" id="WP_117396072.1">
    <property type="nucleotide sequence ID" value="NZ_CP021330.1"/>
</dbReference>
<organism evidence="4 5">
    <name type="scientific">Maritalea myrionectae</name>
    <dbReference type="NCBI Taxonomy" id="454601"/>
    <lineage>
        <taxon>Bacteria</taxon>
        <taxon>Pseudomonadati</taxon>
        <taxon>Pseudomonadota</taxon>
        <taxon>Alphaproteobacteria</taxon>
        <taxon>Hyphomicrobiales</taxon>
        <taxon>Devosiaceae</taxon>
        <taxon>Maritalea</taxon>
    </lineage>
</organism>
<keyword evidence="2" id="KW-0012">Acyltransferase</keyword>
<sequence>MKIIRATLEAFDEQLDQLIEILQHTVNNGAAVGFIAPLSAERATQFWQETIRPAVASGDRALFLALEEGRAVGTAQLILGMPDNQPHRGEVSKMMVHPDHRRKGIAHQLIARLEEEARAHDRWQITLDTRTGGGAEPFYHRMGYKVAGIIPNFGKNATDDAFHATTYMYKTLDERRCQQAG</sequence>
<dbReference type="SUPFAM" id="SSF55729">
    <property type="entry name" value="Acyl-CoA N-acyltransferases (Nat)"/>
    <property type="match status" value="1"/>
</dbReference>
<evidence type="ECO:0000313" key="5">
    <source>
        <dbReference type="Proteomes" id="UP000258927"/>
    </source>
</evidence>
<dbReference type="PANTHER" id="PTHR43877">
    <property type="entry name" value="AMINOALKYLPHOSPHONATE N-ACETYLTRANSFERASE-RELATED-RELATED"/>
    <property type="match status" value="1"/>
</dbReference>
<dbReference type="AlphaFoldDB" id="A0A2R4MG67"/>
<dbReference type="EMBL" id="CP021330">
    <property type="protein sequence ID" value="AVX05000.1"/>
    <property type="molecule type" value="Genomic_DNA"/>
</dbReference>
<dbReference type="KEGG" id="mmyr:MXMO3_02488"/>
<dbReference type="PROSITE" id="PS51186">
    <property type="entry name" value="GNAT"/>
    <property type="match status" value="1"/>
</dbReference>
<dbReference type="STRING" id="1122213.GCA_000423365_00128"/>
<dbReference type="Gene3D" id="3.40.630.30">
    <property type="match status" value="1"/>
</dbReference>
<dbReference type="Proteomes" id="UP000258927">
    <property type="component" value="Chromosome"/>
</dbReference>
<dbReference type="InterPro" id="IPR050832">
    <property type="entry name" value="Bact_Acetyltransf"/>
</dbReference>
<feature type="domain" description="N-acetyltransferase" evidence="3">
    <location>
        <begin position="1"/>
        <end position="173"/>
    </location>
</feature>
<evidence type="ECO:0000256" key="1">
    <source>
        <dbReference type="ARBA" id="ARBA00022679"/>
    </source>
</evidence>
<keyword evidence="5" id="KW-1185">Reference proteome</keyword>
<proteinExistence type="predicted"/>
<dbReference type="InterPro" id="IPR016181">
    <property type="entry name" value="Acyl_CoA_acyltransferase"/>
</dbReference>
<name>A0A2R4MG67_9HYPH</name>
<dbReference type="CDD" id="cd04301">
    <property type="entry name" value="NAT_SF"/>
    <property type="match status" value="1"/>
</dbReference>
<accession>A0A2R4MG67</accession>
<evidence type="ECO:0000313" key="4">
    <source>
        <dbReference type="EMBL" id="AVX05000.1"/>
    </source>
</evidence>
<dbReference type="InterPro" id="IPR000182">
    <property type="entry name" value="GNAT_dom"/>
</dbReference>
<evidence type="ECO:0000256" key="2">
    <source>
        <dbReference type="ARBA" id="ARBA00023315"/>
    </source>
</evidence>
<protein>
    <recommendedName>
        <fullName evidence="3">N-acetyltransferase domain-containing protein</fullName>
    </recommendedName>
</protein>
<gene>
    <name evidence="4" type="ORF">MXMO3_02488</name>
</gene>